<sequence>MRRAPFLFLARFVSLAFSLPQPQVDKFQAAVWWRATVFSGKLDPGGQLTTLCRTNHMEERAMIFADKLIRLRKKNGWSQEELAEKLNVSRQAVSKWESAQTVPELEKLLQLSALFGVTTDYLLKDELEAEEYTRDGGESNVKHISLAQAQEFLRWRQKAAVLIAAGAFLCIMAVTPLLLLSAAAEAGMAGMAEEAAAAVGLCLLVVLVTAGVALFVWCGFKNAPFEFIDSEPFEAEYGVHGMVAEKKKSYRDTYAACNIAATCLCILSLIPLFLGIFFKDSFFQMVLLCVTFLLAAVGVVMFILCGVRWASMGKLLQEADYAYCEKEKNGAKEAVARAYWSLTVAVYLGWSFLSGRWGITWIVWPLAGILYAVLSNILQLVAWKKEDPNR</sequence>
<reference evidence="4" key="1">
    <citation type="journal article" date="2021" name="PeerJ">
        <title>Extensive microbial diversity within the chicken gut microbiome revealed by metagenomics and culture.</title>
        <authorList>
            <person name="Gilroy R."/>
            <person name="Ravi A."/>
            <person name="Getino M."/>
            <person name="Pursley I."/>
            <person name="Horton D.L."/>
            <person name="Alikhan N.F."/>
            <person name="Baker D."/>
            <person name="Gharbi K."/>
            <person name="Hall N."/>
            <person name="Watson M."/>
            <person name="Adriaenssens E.M."/>
            <person name="Foster-Nyarko E."/>
            <person name="Jarju S."/>
            <person name="Secka A."/>
            <person name="Antonio M."/>
            <person name="Oren A."/>
            <person name="Chaudhuri R.R."/>
            <person name="La Ragione R."/>
            <person name="Hildebrand F."/>
            <person name="Pallen M.J."/>
        </authorList>
    </citation>
    <scope>NUCLEOTIDE SEQUENCE</scope>
    <source>
        <strain evidence="4">2239</strain>
    </source>
</reference>
<dbReference type="SMART" id="SM00530">
    <property type="entry name" value="HTH_XRE"/>
    <property type="match status" value="1"/>
</dbReference>
<protein>
    <submittedName>
        <fullName evidence="4">Helix-turn-helix domain-containing protein</fullName>
    </submittedName>
</protein>
<dbReference type="PROSITE" id="PS50943">
    <property type="entry name" value="HTH_CROC1"/>
    <property type="match status" value="1"/>
</dbReference>
<dbReference type="Pfam" id="PF01381">
    <property type="entry name" value="HTH_3"/>
    <property type="match status" value="1"/>
</dbReference>
<evidence type="ECO:0000259" key="3">
    <source>
        <dbReference type="PROSITE" id="PS50943"/>
    </source>
</evidence>
<feature type="transmembrane region" description="Helical" evidence="2">
    <location>
        <begin position="334"/>
        <end position="353"/>
    </location>
</feature>
<dbReference type="AlphaFoldDB" id="A0A9D1V3C7"/>
<feature type="transmembrane region" description="Helical" evidence="2">
    <location>
        <begin position="159"/>
        <end position="183"/>
    </location>
</feature>
<gene>
    <name evidence="4" type="ORF">H9865_04495</name>
</gene>
<feature type="domain" description="HTH cro/C1-type" evidence="3">
    <location>
        <begin position="68"/>
        <end position="122"/>
    </location>
</feature>
<feature type="transmembrane region" description="Helical" evidence="2">
    <location>
        <begin position="195"/>
        <end position="220"/>
    </location>
</feature>
<dbReference type="InterPro" id="IPR001387">
    <property type="entry name" value="Cro/C1-type_HTH"/>
</dbReference>
<accession>A0A9D1V3C7</accession>
<comment type="caution">
    <text evidence="4">The sequence shown here is derived from an EMBL/GenBank/DDBJ whole genome shotgun (WGS) entry which is preliminary data.</text>
</comment>
<dbReference type="GO" id="GO:0003677">
    <property type="term" value="F:DNA binding"/>
    <property type="evidence" value="ECO:0007669"/>
    <property type="project" value="UniProtKB-KW"/>
</dbReference>
<reference evidence="4" key="2">
    <citation type="submission" date="2021-04" db="EMBL/GenBank/DDBJ databases">
        <authorList>
            <person name="Gilroy R."/>
        </authorList>
    </citation>
    <scope>NUCLEOTIDE SEQUENCE</scope>
    <source>
        <strain evidence="4">2239</strain>
    </source>
</reference>
<proteinExistence type="predicted"/>
<evidence type="ECO:0000313" key="4">
    <source>
        <dbReference type="EMBL" id="HIX05355.1"/>
    </source>
</evidence>
<keyword evidence="2" id="KW-0472">Membrane</keyword>
<feature type="transmembrane region" description="Helical" evidence="2">
    <location>
        <begin position="255"/>
        <end position="276"/>
    </location>
</feature>
<keyword evidence="2" id="KW-0812">Transmembrane</keyword>
<evidence type="ECO:0000256" key="1">
    <source>
        <dbReference type="ARBA" id="ARBA00023125"/>
    </source>
</evidence>
<dbReference type="InterPro" id="IPR010982">
    <property type="entry name" value="Lambda_DNA-bd_dom_sf"/>
</dbReference>
<dbReference type="Gene3D" id="1.10.260.40">
    <property type="entry name" value="lambda repressor-like DNA-binding domains"/>
    <property type="match status" value="1"/>
</dbReference>
<organism evidence="4 5">
    <name type="scientific">Candidatus Allofournierella pullicola</name>
    <dbReference type="NCBI Taxonomy" id="2838596"/>
    <lineage>
        <taxon>Bacteria</taxon>
        <taxon>Bacillati</taxon>
        <taxon>Bacillota</taxon>
        <taxon>Clostridia</taxon>
        <taxon>Eubacteriales</taxon>
        <taxon>Oscillospiraceae</taxon>
        <taxon>Allofournierella</taxon>
    </lineage>
</organism>
<dbReference type="PANTHER" id="PTHR46558">
    <property type="entry name" value="TRACRIPTIONAL REGULATORY PROTEIN-RELATED-RELATED"/>
    <property type="match status" value="1"/>
</dbReference>
<feature type="transmembrane region" description="Helical" evidence="2">
    <location>
        <begin position="282"/>
        <end position="307"/>
    </location>
</feature>
<keyword evidence="1" id="KW-0238">DNA-binding</keyword>
<dbReference type="CDD" id="cd00093">
    <property type="entry name" value="HTH_XRE"/>
    <property type="match status" value="1"/>
</dbReference>
<dbReference type="Proteomes" id="UP000824193">
    <property type="component" value="Unassembled WGS sequence"/>
</dbReference>
<feature type="transmembrane region" description="Helical" evidence="2">
    <location>
        <begin position="359"/>
        <end position="383"/>
    </location>
</feature>
<name>A0A9D1V3C7_9FIRM</name>
<dbReference type="PANTHER" id="PTHR46558:SF13">
    <property type="entry name" value="HTH-TYPE TRANSCRIPTIONAL REGULATOR IMMR"/>
    <property type="match status" value="1"/>
</dbReference>
<evidence type="ECO:0000313" key="5">
    <source>
        <dbReference type="Proteomes" id="UP000824193"/>
    </source>
</evidence>
<evidence type="ECO:0000256" key="2">
    <source>
        <dbReference type="SAM" id="Phobius"/>
    </source>
</evidence>
<dbReference type="EMBL" id="DXFW01000012">
    <property type="protein sequence ID" value="HIX05355.1"/>
    <property type="molecule type" value="Genomic_DNA"/>
</dbReference>
<keyword evidence="2" id="KW-1133">Transmembrane helix</keyword>
<dbReference type="SUPFAM" id="SSF47413">
    <property type="entry name" value="lambda repressor-like DNA-binding domains"/>
    <property type="match status" value="1"/>
</dbReference>